<dbReference type="EMBL" id="LT853692">
    <property type="protein sequence ID" value="SMQ46957.1"/>
    <property type="molecule type" value="Genomic_DNA"/>
</dbReference>
<evidence type="ECO:0000313" key="2">
    <source>
        <dbReference type="EMBL" id="SMQ46957.1"/>
    </source>
</evidence>
<dbReference type="Proteomes" id="UP000215127">
    <property type="component" value="Chromosome 1"/>
</dbReference>
<dbReference type="STRING" id="1276538.A0A1X7RIX6"/>
<organism evidence="2 3">
    <name type="scientific">Zymoseptoria tritici (strain ST99CH_3D7)</name>
    <dbReference type="NCBI Taxonomy" id="1276538"/>
    <lineage>
        <taxon>Eukaryota</taxon>
        <taxon>Fungi</taxon>
        <taxon>Dikarya</taxon>
        <taxon>Ascomycota</taxon>
        <taxon>Pezizomycotina</taxon>
        <taxon>Dothideomycetes</taxon>
        <taxon>Dothideomycetidae</taxon>
        <taxon>Mycosphaerellales</taxon>
        <taxon>Mycosphaerellaceae</taxon>
        <taxon>Zymoseptoria</taxon>
    </lineage>
</organism>
<feature type="region of interest" description="Disordered" evidence="1">
    <location>
        <begin position="239"/>
        <end position="268"/>
    </location>
</feature>
<gene>
    <name evidence="2" type="ORF">ZT3D7_G2104</name>
</gene>
<sequence>MTFRLDTFQREYYVPATQPALTRVSRRVRSESLPLFYECNDFVLHTESPQTLDARKWLEHYKTYLPLLRTVSLWVRHVPAGAFQFTIKRAKRHGPWKVDDSWKWITVVRKPPELARDADYVLEKLRELVLTMSDRDAGPEDYFDMMLELRQALCLSLLALRGFMGIVLICSHSKSMMSAVIHYKLKFHTLVFRLRGLSGQNLLGLLRTLRRHLRIDLRCSDRIRQNDLFNIIRSFVTHSPPQQNPATPTGNEKGDEIAGESEEVGDLP</sequence>
<accession>A0A1X7RIX6</accession>
<proteinExistence type="predicted"/>
<feature type="compositionally biased region" description="Polar residues" evidence="1">
    <location>
        <begin position="239"/>
        <end position="250"/>
    </location>
</feature>
<reference evidence="2 3" key="1">
    <citation type="submission" date="2016-06" db="EMBL/GenBank/DDBJ databases">
        <authorList>
            <person name="Kjaerup R.B."/>
            <person name="Dalgaard T.S."/>
            <person name="Juul-Madsen H.R."/>
        </authorList>
    </citation>
    <scope>NUCLEOTIDE SEQUENCE [LARGE SCALE GENOMIC DNA]</scope>
</reference>
<keyword evidence="3" id="KW-1185">Reference proteome</keyword>
<feature type="compositionally biased region" description="Acidic residues" evidence="1">
    <location>
        <begin position="257"/>
        <end position="268"/>
    </location>
</feature>
<protein>
    <submittedName>
        <fullName evidence="2">Uncharacterized protein</fullName>
    </submittedName>
</protein>
<evidence type="ECO:0000256" key="1">
    <source>
        <dbReference type="SAM" id="MobiDB-lite"/>
    </source>
</evidence>
<name>A0A1X7RIX6_ZYMT9</name>
<dbReference type="AlphaFoldDB" id="A0A1X7RIX6"/>
<evidence type="ECO:0000313" key="3">
    <source>
        <dbReference type="Proteomes" id="UP000215127"/>
    </source>
</evidence>